<feature type="domain" description="Solute-binding protein family 3/N-terminal" evidence="4">
    <location>
        <begin position="1"/>
        <end position="160"/>
    </location>
</feature>
<comment type="caution">
    <text evidence="5">The sequence shown here is derived from an EMBL/GenBank/DDBJ whole genome shotgun (WGS) entry which is preliminary data.</text>
</comment>
<accession>A0A699VMX8</accession>
<dbReference type="PANTHER" id="PTHR30085">
    <property type="entry name" value="AMINO ACID ABC TRANSPORTER PERMEASE"/>
    <property type="match status" value="1"/>
</dbReference>
<comment type="similarity">
    <text evidence="1">Belongs to the bacterial solute-binding protein 3 family.</text>
</comment>
<dbReference type="Gene3D" id="3.40.190.10">
    <property type="entry name" value="Periplasmic binding protein-like II"/>
    <property type="match status" value="1"/>
</dbReference>
<dbReference type="SMART" id="SM00062">
    <property type="entry name" value="PBPb"/>
    <property type="match status" value="1"/>
</dbReference>
<name>A0A699VMX8_TANCI</name>
<keyword evidence="3" id="KW-0732">Signal</keyword>
<dbReference type="PANTHER" id="PTHR30085:SF6">
    <property type="entry name" value="ABC TRANSPORTER GLUTAMINE-BINDING PROTEIN GLNH"/>
    <property type="match status" value="1"/>
</dbReference>
<gene>
    <name evidence="5" type="ORF">Tci_908536</name>
</gene>
<reference evidence="5" key="1">
    <citation type="journal article" date="2019" name="Sci. Rep.">
        <title>Draft genome of Tanacetum cinerariifolium, the natural source of mosquito coil.</title>
        <authorList>
            <person name="Yamashiro T."/>
            <person name="Shiraishi A."/>
            <person name="Satake H."/>
            <person name="Nakayama K."/>
        </authorList>
    </citation>
    <scope>NUCLEOTIDE SEQUENCE</scope>
</reference>
<proteinExistence type="inferred from homology"/>
<dbReference type="InterPro" id="IPR051455">
    <property type="entry name" value="Bact_solute-bind_prot3"/>
</dbReference>
<dbReference type="GO" id="GO:0005576">
    <property type="term" value="C:extracellular region"/>
    <property type="evidence" value="ECO:0007669"/>
    <property type="project" value="TreeGrafter"/>
</dbReference>
<evidence type="ECO:0000256" key="3">
    <source>
        <dbReference type="ARBA" id="ARBA00022729"/>
    </source>
</evidence>
<dbReference type="SUPFAM" id="SSF53850">
    <property type="entry name" value="Periplasmic binding protein-like II"/>
    <property type="match status" value="1"/>
</dbReference>
<feature type="non-terminal residue" evidence="5">
    <location>
        <position position="1"/>
    </location>
</feature>
<dbReference type="InterPro" id="IPR001638">
    <property type="entry name" value="Solute-binding_3/MltF_N"/>
</dbReference>
<organism evidence="5">
    <name type="scientific">Tanacetum cinerariifolium</name>
    <name type="common">Dalmatian daisy</name>
    <name type="synonym">Chrysanthemum cinerariifolium</name>
    <dbReference type="NCBI Taxonomy" id="118510"/>
    <lineage>
        <taxon>Eukaryota</taxon>
        <taxon>Viridiplantae</taxon>
        <taxon>Streptophyta</taxon>
        <taxon>Embryophyta</taxon>
        <taxon>Tracheophyta</taxon>
        <taxon>Spermatophyta</taxon>
        <taxon>Magnoliopsida</taxon>
        <taxon>eudicotyledons</taxon>
        <taxon>Gunneridae</taxon>
        <taxon>Pentapetalae</taxon>
        <taxon>asterids</taxon>
        <taxon>campanulids</taxon>
        <taxon>Asterales</taxon>
        <taxon>Asteraceae</taxon>
        <taxon>Asteroideae</taxon>
        <taxon>Anthemideae</taxon>
        <taxon>Anthemidinae</taxon>
        <taxon>Tanacetum</taxon>
    </lineage>
</organism>
<evidence type="ECO:0000256" key="2">
    <source>
        <dbReference type="ARBA" id="ARBA00022448"/>
    </source>
</evidence>
<evidence type="ECO:0000313" key="5">
    <source>
        <dbReference type="EMBL" id="GFD36567.1"/>
    </source>
</evidence>
<evidence type="ECO:0000256" key="1">
    <source>
        <dbReference type="ARBA" id="ARBA00010333"/>
    </source>
</evidence>
<keyword evidence="2" id="KW-0813">Transport</keyword>
<dbReference type="Pfam" id="PF00497">
    <property type="entry name" value="SBP_bac_3"/>
    <property type="match status" value="1"/>
</dbReference>
<dbReference type="GO" id="GO:0006865">
    <property type="term" value="P:amino acid transport"/>
    <property type="evidence" value="ECO:0007669"/>
    <property type="project" value="TreeGrafter"/>
</dbReference>
<feature type="non-terminal residue" evidence="5">
    <location>
        <position position="161"/>
    </location>
</feature>
<dbReference type="AlphaFoldDB" id="A0A699VMX8"/>
<evidence type="ECO:0000259" key="4">
    <source>
        <dbReference type="SMART" id="SM00062"/>
    </source>
</evidence>
<protein>
    <recommendedName>
        <fullName evidence="4">Solute-binding protein family 3/N-terminal domain-containing protein</fullName>
    </recommendedName>
</protein>
<sequence>PFHYIDEKGELVGFDVAMGHILAKGLFGDPTKVKFVDQSADSRIANVLTGNVDITCQFMTVTPQRALQVEFTIPYYREGLGILLSKNGKYKNYEELKKAGDSVTVSMLQNTFAEQWVHKALPAAKVEQYDSQDLTIQSVNSGRVDGAVVDASNLRWLMQKE</sequence>
<dbReference type="EMBL" id="BKCJ011473444">
    <property type="protein sequence ID" value="GFD36567.1"/>
    <property type="molecule type" value="Genomic_DNA"/>
</dbReference>